<sequence length="427" mass="47864">MRITQQQISEHNKNARDAHESPFAFIGEELEKKGIDVDLLINQIAIFQVAIPSWALGAGGTRFGRFPIGGEPGNLEEKISDVGILHALNRSSGAISLHIPWDIPEDTAAIKELAREHDLVFDAVNSNTFQDQDDQEYSYKFGSLSHTDKAVRQQAIEHNIEVIQYGEALGSKALTVWLADGSNFPGQQNFRKALKRTSESLQEIYAELPSDWEMLIEYKPYEPNFYSMVIPDWGTSLLLANKLGDQAQTLVDLGHHLPNTNIEQIVATLFLEKKLGGFHFNDSKYGDDDLTTGSIKPFQLFLIFNELIDGTDDCDDLVESIAWMIDASHNVKDPLEDLLQSVEAIKKAYAKALLVDRKRLEEARESNDPTGAQSILQDAFQTDVRPLLREARMRDKAAADPIGLYRDLDIRKQLIEERGTETIATGL</sequence>
<evidence type="ECO:0000256" key="2">
    <source>
        <dbReference type="ARBA" id="ARBA00023211"/>
    </source>
</evidence>
<keyword evidence="6" id="KW-1185">Reference proteome</keyword>
<evidence type="ECO:0000259" key="4">
    <source>
        <dbReference type="Pfam" id="PF01261"/>
    </source>
</evidence>
<dbReference type="SUPFAM" id="SSF51658">
    <property type="entry name" value="Xylose isomerase-like"/>
    <property type="match status" value="1"/>
</dbReference>
<dbReference type="InterPro" id="IPR036237">
    <property type="entry name" value="Xyl_isomerase-like_sf"/>
</dbReference>
<protein>
    <submittedName>
        <fullName evidence="5">L-rhamnose isomerase</fullName>
        <ecNumber evidence="5">5.3.1.14</ecNumber>
    </submittedName>
</protein>
<dbReference type="GO" id="GO:0008740">
    <property type="term" value="F:L-rhamnose isomerase activity"/>
    <property type="evidence" value="ECO:0007669"/>
    <property type="project" value="UniProtKB-EC"/>
</dbReference>
<comment type="caution">
    <text evidence="5">The sequence shown here is derived from an EMBL/GenBank/DDBJ whole genome shotgun (WGS) entry which is preliminary data.</text>
</comment>
<keyword evidence="1" id="KW-0479">Metal-binding</keyword>
<evidence type="ECO:0000313" key="6">
    <source>
        <dbReference type="Proteomes" id="UP001207337"/>
    </source>
</evidence>
<keyword evidence="2" id="KW-0464">Manganese</keyword>
<accession>A0ABT3PZJ9</accession>
<reference evidence="5 6" key="1">
    <citation type="submission" date="2021-11" db="EMBL/GenBank/DDBJ databases">
        <title>Aliifidinibius sp. nov., a new bacterium isolated from saline soil.</title>
        <authorList>
            <person name="Galisteo C."/>
            <person name="De La Haba R."/>
            <person name="Sanchez-Porro C."/>
            <person name="Ventosa A."/>
        </authorList>
    </citation>
    <scope>NUCLEOTIDE SEQUENCE [LARGE SCALE GENOMIC DNA]</scope>
    <source>
        <strain evidence="5 6">KACC 190600</strain>
    </source>
</reference>
<keyword evidence="3 5" id="KW-0413">Isomerase</keyword>
<dbReference type="EMBL" id="JAJNDC010000002">
    <property type="protein sequence ID" value="MCW9713294.1"/>
    <property type="molecule type" value="Genomic_DNA"/>
</dbReference>
<dbReference type="PANTHER" id="PTHR30268">
    <property type="entry name" value="L-RHAMNOSE ISOMERASE"/>
    <property type="match status" value="1"/>
</dbReference>
<dbReference type="Proteomes" id="UP001207337">
    <property type="component" value="Unassembled WGS sequence"/>
</dbReference>
<dbReference type="PANTHER" id="PTHR30268:SF0">
    <property type="entry name" value="L-RHAMNOSE ISOMERASE"/>
    <property type="match status" value="1"/>
</dbReference>
<evidence type="ECO:0000256" key="1">
    <source>
        <dbReference type="ARBA" id="ARBA00022723"/>
    </source>
</evidence>
<organism evidence="5 6">
    <name type="scientific">Fodinibius salicampi</name>
    <dbReference type="NCBI Taxonomy" id="1920655"/>
    <lineage>
        <taxon>Bacteria</taxon>
        <taxon>Pseudomonadati</taxon>
        <taxon>Balneolota</taxon>
        <taxon>Balneolia</taxon>
        <taxon>Balneolales</taxon>
        <taxon>Balneolaceae</taxon>
        <taxon>Fodinibius</taxon>
    </lineage>
</organism>
<evidence type="ECO:0000313" key="5">
    <source>
        <dbReference type="EMBL" id="MCW9713294.1"/>
    </source>
</evidence>
<dbReference type="RefSeq" id="WP_265789854.1">
    <property type="nucleotide sequence ID" value="NZ_BAABRS010000002.1"/>
</dbReference>
<evidence type="ECO:0000256" key="3">
    <source>
        <dbReference type="ARBA" id="ARBA00023235"/>
    </source>
</evidence>
<dbReference type="EC" id="5.3.1.14" evidence="5"/>
<dbReference type="Pfam" id="PF01261">
    <property type="entry name" value="AP_endonuc_2"/>
    <property type="match status" value="1"/>
</dbReference>
<feature type="domain" description="Xylose isomerase-like TIM barrel" evidence="4">
    <location>
        <begin position="104"/>
        <end position="289"/>
    </location>
</feature>
<proteinExistence type="predicted"/>
<name>A0ABT3PZJ9_9BACT</name>
<dbReference type="InterPro" id="IPR050337">
    <property type="entry name" value="L-rhamnose_isomerase"/>
</dbReference>
<dbReference type="InterPro" id="IPR013022">
    <property type="entry name" value="Xyl_isomerase-like_TIM-brl"/>
</dbReference>
<dbReference type="Gene3D" id="3.20.20.150">
    <property type="entry name" value="Divalent-metal-dependent TIM barrel enzymes"/>
    <property type="match status" value="1"/>
</dbReference>
<gene>
    <name evidence="5" type="ORF">LQ318_10285</name>
</gene>